<dbReference type="InterPro" id="IPR002575">
    <property type="entry name" value="Aminoglycoside_PTrfase"/>
</dbReference>
<dbReference type="InterPro" id="IPR011009">
    <property type="entry name" value="Kinase-like_dom_sf"/>
</dbReference>
<dbReference type="SUPFAM" id="SSF56112">
    <property type="entry name" value="Protein kinase-like (PK-like)"/>
    <property type="match status" value="1"/>
</dbReference>
<dbReference type="Gene3D" id="3.30.200.20">
    <property type="entry name" value="Phosphorylase Kinase, domain 1"/>
    <property type="match status" value="1"/>
</dbReference>
<evidence type="ECO:0000259" key="6">
    <source>
        <dbReference type="Pfam" id="PF01636"/>
    </source>
</evidence>
<feature type="domain" description="Aminoglycoside phosphotransferase" evidence="6">
    <location>
        <begin position="55"/>
        <end position="279"/>
    </location>
</feature>
<evidence type="ECO:0000256" key="4">
    <source>
        <dbReference type="ARBA" id="ARBA00022777"/>
    </source>
</evidence>
<evidence type="ECO:0000313" key="8">
    <source>
        <dbReference type="Proteomes" id="UP001465976"/>
    </source>
</evidence>
<organism evidence="7 8">
    <name type="scientific">Marasmius crinis-equi</name>
    <dbReference type="NCBI Taxonomy" id="585013"/>
    <lineage>
        <taxon>Eukaryota</taxon>
        <taxon>Fungi</taxon>
        <taxon>Dikarya</taxon>
        <taxon>Basidiomycota</taxon>
        <taxon>Agaricomycotina</taxon>
        <taxon>Agaricomycetes</taxon>
        <taxon>Agaricomycetidae</taxon>
        <taxon>Agaricales</taxon>
        <taxon>Marasmiineae</taxon>
        <taxon>Marasmiaceae</taxon>
        <taxon>Marasmius</taxon>
    </lineage>
</organism>
<dbReference type="EMBL" id="JBAHYK010000323">
    <property type="protein sequence ID" value="KAL0575243.1"/>
    <property type="molecule type" value="Genomic_DNA"/>
</dbReference>
<gene>
    <name evidence="7" type="ORF">V5O48_006734</name>
</gene>
<dbReference type="PANTHER" id="PTHR34273">
    <property type="entry name" value="METHYLTHIORIBOSE KINASE"/>
    <property type="match status" value="1"/>
</dbReference>
<keyword evidence="2" id="KW-0808">Transferase</keyword>
<dbReference type="Proteomes" id="UP001465976">
    <property type="component" value="Unassembled WGS sequence"/>
</dbReference>
<evidence type="ECO:0000256" key="1">
    <source>
        <dbReference type="ARBA" id="ARBA00010165"/>
    </source>
</evidence>
<keyword evidence="8" id="KW-1185">Reference proteome</keyword>
<evidence type="ECO:0000256" key="5">
    <source>
        <dbReference type="ARBA" id="ARBA00022840"/>
    </source>
</evidence>
<sequence>MTTTVTEKDLANATGVQAYLEDTPFAADAIDALSGGTANFVYRIKLKTPFDGRSTMIVKHGKSYVATSKIKFPFSLKRQRFEVEALKHVHALTPSDSLVTAPRVNHFDEKENVIIMDDCGADSITLKQFMLDGRCTPALAEKIGDALGKFLGGMHHTWGTKGVAQLLETLKGHEEGKQISAWAVYGRVESTVTGEDPGSFMSDNPPDVGADDLERLKIIANETSAAVVAAETDFAMGDFWTGNILLDLAEGDSDVNRIFVVDWELAKPGLHGLDFGQFCAEVDLVRRFHPSNSSASSSVIASFYRAYSSLDETKNLALYRTAIVHWGAHLVVWTPRTAWGTPEETRKVVKDGIGVMLKGKDYSRDELDRIFQ</sequence>
<evidence type="ECO:0000256" key="3">
    <source>
        <dbReference type="ARBA" id="ARBA00022741"/>
    </source>
</evidence>
<reference evidence="7 8" key="1">
    <citation type="submission" date="2024-02" db="EMBL/GenBank/DDBJ databases">
        <title>A draft genome for the cacao thread blight pathogen Marasmius crinis-equi.</title>
        <authorList>
            <person name="Cohen S.P."/>
            <person name="Baruah I.K."/>
            <person name="Amoako-Attah I."/>
            <person name="Bukari Y."/>
            <person name="Meinhardt L.W."/>
            <person name="Bailey B.A."/>
        </authorList>
    </citation>
    <scope>NUCLEOTIDE SEQUENCE [LARGE SCALE GENOMIC DNA]</scope>
    <source>
        <strain evidence="7 8">GH-76</strain>
    </source>
</reference>
<protein>
    <recommendedName>
        <fullName evidence="6">Aminoglycoside phosphotransferase domain-containing protein</fullName>
    </recommendedName>
</protein>
<evidence type="ECO:0000313" key="7">
    <source>
        <dbReference type="EMBL" id="KAL0575243.1"/>
    </source>
</evidence>
<comment type="caution">
    <text evidence="7">The sequence shown here is derived from an EMBL/GenBank/DDBJ whole genome shotgun (WGS) entry which is preliminary data.</text>
</comment>
<name>A0ABR3FIS9_9AGAR</name>
<comment type="similarity">
    <text evidence="1">Belongs to the methylthioribose kinase family.</text>
</comment>
<keyword evidence="4" id="KW-0418">Kinase</keyword>
<dbReference type="PANTHER" id="PTHR34273:SF2">
    <property type="entry name" value="METHYLTHIORIBOSE KINASE"/>
    <property type="match status" value="1"/>
</dbReference>
<proteinExistence type="inferred from homology"/>
<keyword evidence="5" id="KW-0067">ATP-binding</keyword>
<keyword evidence="3" id="KW-0547">Nucleotide-binding</keyword>
<evidence type="ECO:0000256" key="2">
    <source>
        <dbReference type="ARBA" id="ARBA00022679"/>
    </source>
</evidence>
<accession>A0ABR3FIS9</accession>
<dbReference type="Gene3D" id="3.90.1200.10">
    <property type="match status" value="1"/>
</dbReference>
<dbReference type="Pfam" id="PF01636">
    <property type="entry name" value="APH"/>
    <property type="match status" value="1"/>
</dbReference>